<evidence type="ECO:0000256" key="2">
    <source>
        <dbReference type="ARBA" id="ARBA00023125"/>
    </source>
</evidence>
<keyword evidence="2 6" id="KW-0238">DNA-binding</keyword>
<dbReference type="InterPro" id="IPR009057">
    <property type="entry name" value="Homeodomain-like_sf"/>
</dbReference>
<dbReference type="PANTHER" id="PTHR43280">
    <property type="entry name" value="ARAC-FAMILY TRANSCRIPTIONAL REGULATOR"/>
    <property type="match status" value="1"/>
</dbReference>
<evidence type="ECO:0000313" key="7">
    <source>
        <dbReference type="Proteomes" id="UP000248057"/>
    </source>
</evidence>
<name>A0A2V3YCL6_9FIRM</name>
<accession>A0A2V3YCL6</accession>
<dbReference type="Pfam" id="PF12833">
    <property type="entry name" value="HTH_18"/>
    <property type="match status" value="1"/>
</dbReference>
<keyword evidence="4" id="KW-0812">Transmembrane</keyword>
<dbReference type="GO" id="GO:0003700">
    <property type="term" value="F:DNA-binding transcription factor activity"/>
    <property type="evidence" value="ECO:0007669"/>
    <property type="project" value="InterPro"/>
</dbReference>
<dbReference type="GO" id="GO:0043565">
    <property type="term" value="F:sequence-specific DNA binding"/>
    <property type="evidence" value="ECO:0007669"/>
    <property type="project" value="InterPro"/>
</dbReference>
<sequence>MFTTFREATAGFKKSRFFRKTFFTCIFVSCALFFLFLFFIITMINTKYKENMTAVNDSQVLSTERTISEILEDVYLHTGTLVSNNAQVLRLLYGPPYDMNTKINSIDTLSSVKSSSRYIHSVYFINFNADYILTNHGAYTTDTFFDQELLGILAARTPSLSPVLFSPRLVNSYSRYSKEISAGKEEPVWSLIYYSNQAGAMVINIDAEALPTGGLTLLNRSGQVLASDGSLPFASEYSDPQLLSMIQENPRSSGHLIHRRDGSRYTVSFSRESSLGLITIKEVPYSLIDTTNGLLTVTFFVSLAYLAACLVISCMASIILYRPIDTLTHSVISALPEPDVQEHSAGSPDEFTMLNSIYSNMLQKNVTLEQRMKTYKNDRKLKNLLHFIQGSSNAVTPAAYTEISMMFDRKDYMILIMSLDQGGHSTETPYETELLMYAISNVADELFTGHYTFCHMESSFSKLIYVLNFDEYNEILLKDCLDQLQDFITHHFKISFSVGASSVLHDMDDLPSARSEAESALNRRFIDGPGSLHFYSSLVLASEGGQRYPEDSEKEIINGMKHIAPDKTAAALDAFFARIRDYDYPRVVLYLMMLHCAIQEFEYANGLEPLPLEPDDITMFSRTLVEFSAMFQDRCLNAIAAVKASMSSTDEKARLIAKVEALVDSHIYDPNLSVIYLANEVGLSVNYLRGIYKERTGISLSSYINQKKLDLICGLLTTTDLSTQDISDRMGFTTKNYFFTFFKKNMDLTPTQYRKLHS</sequence>
<evidence type="ECO:0000313" key="6">
    <source>
        <dbReference type="EMBL" id="PXX56842.1"/>
    </source>
</evidence>
<keyword evidence="4" id="KW-0472">Membrane</keyword>
<dbReference type="InterPro" id="IPR018060">
    <property type="entry name" value="HTH_AraC"/>
</dbReference>
<keyword evidence="1" id="KW-0805">Transcription regulation</keyword>
<proteinExistence type="predicted"/>
<feature type="transmembrane region" description="Helical" evidence="4">
    <location>
        <begin position="21"/>
        <end position="44"/>
    </location>
</feature>
<dbReference type="PANTHER" id="PTHR43280:SF2">
    <property type="entry name" value="HTH-TYPE TRANSCRIPTIONAL REGULATOR EXSA"/>
    <property type="match status" value="1"/>
</dbReference>
<dbReference type="EMBL" id="QJKD01000001">
    <property type="protein sequence ID" value="PXX56842.1"/>
    <property type="molecule type" value="Genomic_DNA"/>
</dbReference>
<evidence type="ECO:0000256" key="1">
    <source>
        <dbReference type="ARBA" id="ARBA00023015"/>
    </source>
</evidence>
<dbReference type="Gene3D" id="1.10.10.60">
    <property type="entry name" value="Homeodomain-like"/>
    <property type="match status" value="2"/>
</dbReference>
<evidence type="ECO:0000259" key="5">
    <source>
        <dbReference type="PROSITE" id="PS01124"/>
    </source>
</evidence>
<dbReference type="SMART" id="SM00342">
    <property type="entry name" value="HTH_ARAC"/>
    <property type="match status" value="1"/>
</dbReference>
<comment type="caution">
    <text evidence="6">The sequence shown here is derived from an EMBL/GenBank/DDBJ whole genome shotgun (WGS) entry which is preliminary data.</text>
</comment>
<reference evidence="6 7" key="1">
    <citation type="submission" date="2018-05" db="EMBL/GenBank/DDBJ databases">
        <title>Genomic Encyclopedia of Type Strains, Phase IV (KMG-IV): sequencing the most valuable type-strain genomes for metagenomic binning, comparative biology and taxonomic classification.</title>
        <authorList>
            <person name="Goeker M."/>
        </authorList>
    </citation>
    <scope>NUCLEOTIDE SEQUENCE [LARGE SCALE GENOMIC DNA]</scope>
    <source>
        <strain evidence="6 7">DSM 24995</strain>
    </source>
</reference>
<gene>
    <name evidence="6" type="ORF">DFR60_101146</name>
</gene>
<dbReference type="RefSeq" id="WP_110321165.1">
    <property type="nucleotide sequence ID" value="NZ_QJKD01000001.1"/>
</dbReference>
<organism evidence="6 7">
    <name type="scientific">Hungatella effluvii</name>
    <dbReference type="NCBI Taxonomy" id="1096246"/>
    <lineage>
        <taxon>Bacteria</taxon>
        <taxon>Bacillati</taxon>
        <taxon>Bacillota</taxon>
        <taxon>Clostridia</taxon>
        <taxon>Lachnospirales</taxon>
        <taxon>Lachnospiraceae</taxon>
        <taxon>Hungatella</taxon>
    </lineage>
</organism>
<evidence type="ECO:0000256" key="4">
    <source>
        <dbReference type="SAM" id="Phobius"/>
    </source>
</evidence>
<dbReference type="SUPFAM" id="SSF46689">
    <property type="entry name" value="Homeodomain-like"/>
    <property type="match status" value="1"/>
</dbReference>
<dbReference type="PROSITE" id="PS01124">
    <property type="entry name" value="HTH_ARAC_FAMILY_2"/>
    <property type="match status" value="1"/>
</dbReference>
<keyword evidence="7" id="KW-1185">Reference proteome</keyword>
<protein>
    <submittedName>
        <fullName evidence="6">AraC-like DNA-binding protein</fullName>
    </submittedName>
</protein>
<evidence type="ECO:0000256" key="3">
    <source>
        <dbReference type="ARBA" id="ARBA00023163"/>
    </source>
</evidence>
<dbReference type="GeneID" id="86059502"/>
<feature type="domain" description="HTH araC/xylS-type" evidence="5">
    <location>
        <begin position="657"/>
        <end position="756"/>
    </location>
</feature>
<keyword evidence="3" id="KW-0804">Transcription</keyword>
<keyword evidence="4" id="KW-1133">Transmembrane helix</keyword>
<dbReference type="AlphaFoldDB" id="A0A2V3YCL6"/>
<dbReference type="Proteomes" id="UP000248057">
    <property type="component" value="Unassembled WGS sequence"/>
</dbReference>